<evidence type="ECO:0000313" key="1">
    <source>
        <dbReference type="EMBL" id="MTD59681.1"/>
    </source>
</evidence>
<dbReference type="EMBL" id="WMBA01000135">
    <property type="protein sequence ID" value="MTD59681.1"/>
    <property type="molecule type" value="Genomic_DNA"/>
</dbReference>
<name>A0A6N7ZD02_9PSEU</name>
<evidence type="ECO:0000313" key="2">
    <source>
        <dbReference type="Proteomes" id="UP000440096"/>
    </source>
</evidence>
<dbReference type="Proteomes" id="UP000440096">
    <property type="component" value="Unassembled WGS sequence"/>
</dbReference>
<feature type="non-terminal residue" evidence="1">
    <location>
        <position position="64"/>
    </location>
</feature>
<keyword evidence="2" id="KW-1185">Reference proteome</keyword>
<proteinExistence type="predicted"/>
<comment type="caution">
    <text evidence="1">The sequence shown here is derived from an EMBL/GenBank/DDBJ whole genome shotgun (WGS) entry which is preliminary data.</text>
</comment>
<reference evidence="1 2" key="1">
    <citation type="submission" date="2019-11" db="EMBL/GenBank/DDBJ databases">
        <title>Draft genome of Amycolatopsis RM579.</title>
        <authorList>
            <person name="Duangmal K."/>
            <person name="Mingma R."/>
        </authorList>
    </citation>
    <scope>NUCLEOTIDE SEQUENCE [LARGE SCALE GENOMIC DNA]</scope>
    <source>
        <strain evidence="1 2">RM579</strain>
    </source>
</reference>
<sequence>MRRTLLRVAAWAAATVAAMLVSWFGVHSVLATDVTAPQAIPITAVVAPPASSPVSLSPKLSPTA</sequence>
<dbReference type="AlphaFoldDB" id="A0A6N7ZD02"/>
<organism evidence="1 2">
    <name type="scientific">Amycolatopsis pithecellobii</name>
    <dbReference type="NCBI Taxonomy" id="664692"/>
    <lineage>
        <taxon>Bacteria</taxon>
        <taxon>Bacillati</taxon>
        <taxon>Actinomycetota</taxon>
        <taxon>Actinomycetes</taxon>
        <taxon>Pseudonocardiales</taxon>
        <taxon>Pseudonocardiaceae</taxon>
        <taxon>Amycolatopsis</taxon>
    </lineage>
</organism>
<protein>
    <submittedName>
        <fullName evidence="1">Uncharacterized protein</fullName>
    </submittedName>
</protein>
<accession>A0A6N7ZD02</accession>
<gene>
    <name evidence="1" type="ORF">GKO32_37725</name>
</gene>